<dbReference type="PIRSF" id="PIRSF000846">
    <property type="entry name" value="ATP_adenylyltr"/>
    <property type="match status" value="1"/>
</dbReference>
<accession>A0ABT4AFN8</accession>
<keyword evidence="3" id="KW-0548">Nucleotidyltransferase</keyword>
<sequence>MSTPSLPHEPSLRPEDLWPRIIATARHALATGALQPIATDCQTLEQRGVPFQVRVLGRAHLKDDRAKREKPRAVPFDPFENPDPDLVVGGLSPTHLCLLNKFNVVEHHLLIVTRAFEEQESLLTAADFEALVLCMDGLDGLGFYNSGEVAGASQPHKHLQLIPPLGPEGLRVPMEKVLSPPPARGSVTRHPALDFAHVMTGLGPWEANPTKDGARLLEAYQSLLAALGIGHKLPPYNLLTTRDWMMLVPRAKAESHGINVNAMGFAGSLLVKTQEQLQRLQELGPLELLRQVAP</sequence>
<organism evidence="3 4">
    <name type="scientific">Archangium lansingense</name>
    <dbReference type="NCBI Taxonomy" id="2995310"/>
    <lineage>
        <taxon>Bacteria</taxon>
        <taxon>Pseudomonadati</taxon>
        <taxon>Myxococcota</taxon>
        <taxon>Myxococcia</taxon>
        <taxon>Myxococcales</taxon>
        <taxon>Cystobacterineae</taxon>
        <taxon>Archangiaceae</taxon>
        <taxon>Archangium</taxon>
    </lineage>
</organism>
<name>A0ABT4AFN8_9BACT</name>
<dbReference type="EMBL" id="JAPNKA010000001">
    <property type="protein sequence ID" value="MCY1080502.1"/>
    <property type="molecule type" value="Genomic_DNA"/>
</dbReference>
<proteinExistence type="predicted"/>
<evidence type="ECO:0000313" key="4">
    <source>
        <dbReference type="Proteomes" id="UP001207654"/>
    </source>
</evidence>
<evidence type="ECO:0000259" key="1">
    <source>
        <dbReference type="Pfam" id="PF09830"/>
    </source>
</evidence>
<dbReference type="InterPro" id="IPR043171">
    <property type="entry name" value="Ap4A_phos1/2-like"/>
</dbReference>
<gene>
    <name evidence="3" type="ORF">OV287_39250</name>
</gene>
<dbReference type="PANTHER" id="PTHR38420:SF1">
    <property type="entry name" value="PUTATIVE (AFU_ORTHOLOGUE AFUA_5G14690)-RELATED"/>
    <property type="match status" value="1"/>
</dbReference>
<dbReference type="SUPFAM" id="SSF54197">
    <property type="entry name" value="HIT-like"/>
    <property type="match status" value="1"/>
</dbReference>
<dbReference type="RefSeq" id="WP_267539162.1">
    <property type="nucleotide sequence ID" value="NZ_JAPNKA010000001.1"/>
</dbReference>
<dbReference type="Pfam" id="PF09830">
    <property type="entry name" value="ATP_transf"/>
    <property type="match status" value="1"/>
</dbReference>
<feature type="domain" description="ATP adenylyltransferase C-terminal" evidence="1">
    <location>
        <begin position="191"/>
        <end position="293"/>
    </location>
</feature>
<reference evidence="3 4" key="1">
    <citation type="submission" date="2022-11" db="EMBL/GenBank/DDBJ databases">
        <title>Minimal conservation of predation-associated metabolite biosynthetic gene clusters underscores biosynthetic potential of Myxococcota including descriptions for ten novel species: Archangium lansinium sp. nov., Myxococcus landrumus sp. nov., Nannocystis bai.</title>
        <authorList>
            <person name="Ahearne A."/>
            <person name="Stevens C."/>
            <person name="Phillips K."/>
        </authorList>
    </citation>
    <scope>NUCLEOTIDE SEQUENCE [LARGE SCALE GENOMIC DNA]</scope>
    <source>
        <strain evidence="3 4">MIWBW</strain>
    </source>
</reference>
<dbReference type="Gene3D" id="3.30.428.70">
    <property type="match status" value="1"/>
</dbReference>
<dbReference type="GO" id="GO:0016779">
    <property type="term" value="F:nucleotidyltransferase activity"/>
    <property type="evidence" value="ECO:0007669"/>
    <property type="project" value="UniProtKB-KW"/>
</dbReference>
<dbReference type="InterPro" id="IPR045759">
    <property type="entry name" value="Ap4A_phos1/2_N"/>
</dbReference>
<comment type="caution">
    <text evidence="3">The sequence shown here is derived from an EMBL/GenBank/DDBJ whole genome shotgun (WGS) entry which is preliminary data.</text>
</comment>
<dbReference type="Proteomes" id="UP001207654">
    <property type="component" value="Unassembled WGS sequence"/>
</dbReference>
<feature type="domain" description="Ap4A phosphorylase 1/2 N-terminal" evidence="2">
    <location>
        <begin position="9"/>
        <end position="179"/>
    </location>
</feature>
<keyword evidence="3" id="KW-0808">Transferase</keyword>
<evidence type="ECO:0000313" key="3">
    <source>
        <dbReference type="EMBL" id="MCY1080502.1"/>
    </source>
</evidence>
<dbReference type="InterPro" id="IPR019200">
    <property type="entry name" value="ATP_adenylylTrfase_C"/>
</dbReference>
<dbReference type="Pfam" id="PF19327">
    <property type="entry name" value="Ap4A_phos_N"/>
    <property type="match status" value="1"/>
</dbReference>
<dbReference type="InterPro" id="IPR036265">
    <property type="entry name" value="HIT-like_sf"/>
</dbReference>
<protein>
    <submittedName>
        <fullName evidence="3">ATP adenylyltransferase</fullName>
    </submittedName>
</protein>
<evidence type="ECO:0000259" key="2">
    <source>
        <dbReference type="Pfam" id="PF19327"/>
    </source>
</evidence>
<dbReference type="PANTHER" id="PTHR38420">
    <property type="entry name" value="AP-4-A PHOSPHORYLASE II"/>
    <property type="match status" value="1"/>
</dbReference>
<dbReference type="InterPro" id="IPR009163">
    <property type="entry name" value="Ap4A_phos1/2"/>
</dbReference>
<keyword evidence="4" id="KW-1185">Reference proteome</keyword>